<dbReference type="InterPro" id="IPR052794">
    <property type="entry name" value="Mito_Ser_Protease_LACTB"/>
</dbReference>
<comment type="caution">
    <text evidence="3">The sequence shown here is derived from an EMBL/GenBank/DDBJ whole genome shotgun (WGS) entry which is preliminary data.</text>
</comment>
<evidence type="ECO:0000313" key="3">
    <source>
        <dbReference type="EMBL" id="MFD2725663.1"/>
    </source>
</evidence>
<dbReference type="GO" id="GO:0016787">
    <property type="term" value="F:hydrolase activity"/>
    <property type="evidence" value="ECO:0007669"/>
    <property type="project" value="UniProtKB-KW"/>
</dbReference>
<keyword evidence="3" id="KW-0378">Hydrolase</keyword>
<feature type="domain" description="Beta-lactamase-related" evidence="2">
    <location>
        <begin position="64"/>
        <end position="383"/>
    </location>
</feature>
<dbReference type="Proteomes" id="UP001597476">
    <property type="component" value="Unassembled WGS sequence"/>
</dbReference>
<dbReference type="PANTHER" id="PTHR46520">
    <property type="entry name" value="SERINE BETA-LACTAMASE-LIKE PROTEIN LACTB, MITOCHONDRIAL"/>
    <property type="match status" value="1"/>
</dbReference>
<dbReference type="SUPFAM" id="SSF56601">
    <property type="entry name" value="beta-lactamase/transpeptidase-like"/>
    <property type="match status" value="1"/>
</dbReference>
<evidence type="ECO:0000313" key="4">
    <source>
        <dbReference type="Proteomes" id="UP001597476"/>
    </source>
</evidence>
<dbReference type="PANTHER" id="PTHR46520:SF1">
    <property type="entry name" value="SERINE BETA-LACTAMASE-LIKE PROTEIN LACTB, MITOCHONDRIAL"/>
    <property type="match status" value="1"/>
</dbReference>
<reference evidence="4" key="1">
    <citation type="journal article" date="2019" name="Int. J. Syst. Evol. Microbiol.">
        <title>The Global Catalogue of Microorganisms (GCM) 10K type strain sequencing project: providing services to taxonomists for standard genome sequencing and annotation.</title>
        <authorList>
            <consortium name="The Broad Institute Genomics Platform"/>
            <consortium name="The Broad Institute Genome Sequencing Center for Infectious Disease"/>
            <person name="Wu L."/>
            <person name="Ma J."/>
        </authorList>
    </citation>
    <scope>NUCLEOTIDE SEQUENCE [LARGE SCALE GENOMIC DNA]</scope>
    <source>
        <strain evidence="4">KCTC 42398</strain>
    </source>
</reference>
<keyword evidence="1" id="KW-0472">Membrane</keyword>
<proteinExistence type="predicted"/>
<accession>A0ABW5TAW6</accession>
<dbReference type="EC" id="3.-.-.-" evidence="3"/>
<evidence type="ECO:0000256" key="1">
    <source>
        <dbReference type="SAM" id="Phobius"/>
    </source>
</evidence>
<dbReference type="RefSeq" id="WP_380289869.1">
    <property type="nucleotide sequence ID" value="NZ_JBHULY010000010.1"/>
</dbReference>
<sequence length="417" mass="46579">MSKFFFRTLKFILISLSIILFFIFFSLLWNYLNGDALPNADHLNPVSTEIYDDRYTGHIKKAKNILKQRSQKFHAPGYSISVGVNNEVVWSEVYGYANLENQTPLTIQSKFPIGSLSKPLTATAAMRLFEDGVIDLQTDICEIVPEFPKKPYKISLEHLLSHRSGIRHYHTKFKWPPPYFTIDLHVDDDFSNSEQRLGLFSHDSLLFQPGTEYSYSTFGYTLVGEAMAKATNVNFLDLMGALIFEPLGMSSTGADYIDKPLSERVTSYNKTIIGKRVEIAPDENCSYKWAGGGFLSTSKDLAKFGLALTNGQIIKDSSFKSMLRPISPYENSPFPQFHGMGWNFYKLASGNTLVNHGGSPTGGQASMVMIPEAKVVVVVLTNSYIYGSLPLKIVATKIAQEFSKSLKNNSSLSISID</sequence>
<name>A0ABW5TAW6_9FLAO</name>
<dbReference type="InterPro" id="IPR001466">
    <property type="entry name" value="Beta-lactam-related"/>
</dbReference>
<organism evidence="3 4">
    <name type="scientific">Hyunsoonleella rubra</name>
    <dbReference type="NCBI Taxonomy" id="1737062"/>
    <lineage>
        <taxon>Bacteria</taxon>
        <taxon>Pseudomonadati</taxon>
        <taxon>Bacteroidota</taxon>
        <taxon>Flavobacteriia</taxon>
        <taxon>Flavobacteriales</taxon>
        <taxon>Flavobacteriaceae</taxon>
    </lineage>
</organism>
<gene>
    <name evidence="3" type="ORF">ACFSR8_05515</name>
</gene>
<evidence type="ECO:0000259" key="2">
    <source>
        <dbReference type="Pfam" id="PF00144"/>
    </source>
</evidence>
<dbReference type="EMBL" id="JBHULY010000010">
    <property type="protein sequence ID" value="MFD2725663.1"/>
    <property type="molecule type" value="Genomic_DNA"/>
</dbReference>
<feature type="transmembrane region" description="Helical" evidence="1">
    <location>
        <begin position="12"/>
        <end position="32"/>
    </location>
</feature>
<keyword evidence="1" id="KW-0812">Transmembrane</keyword>
<dbReference type="Pfam" id="PF00144">
    <property type="entry name" value="Beta-lactamase"/>
    <property type="match status" value="1"/>
</dbReference>
<protein>
    <submittedName>
        <fullName evidence="3">Serine hydrolase domain-containing protein</fullName>
        <ecNumber evidence="3">3.-.-.-</ecNumber>
    </submittedName>
</protein>
<dbReference type="Gene3D" id="3.40.710.10">
    <property type="entry name" value="DD-peptidase/beta-lactamase superfamily"/>
    <property type="match status" value="1"/>
</dbReference>
<keyword evidence="1" id="KW-1133">Transmembrane helix</keyword>
<keyword evidence="4" id="KW-1185">Reference proteome</keyword>
<dbReference type="InterPro" id="IPR012338">
    <property type="entry name" value="Beta-lactam/transpept-like"/>
</dbReference>